<evidence type="ECO:0000313" key="2">
    <source>
        <dbReference type="Proteomes" id="UP000054359"/>
    </source>
</evidence>
<name>A0A087TXW4_STEMI</name>
<evidence type="ECO:0000313" key="1">
    <source>
        <dbReference type="EMBL" id="KFM69953.1"/>
    </source>
</evidence>
<feature type="non-terminal residue" evidence="1">
    <location>
        <position position="247"/>
    </location>
</feature>
<organism evidence="1 2">
    <name type="scientific">Stegodyphus mimosarum</name>
    <name type="common">African social velvet spider</name>
    <dbReference type="NCBI Taxonomy" id="407821"/>
    <lineage>
        <taxon>Eukaryota</taxon>
        <taxon>Metazoa</taxon>
        <taxon>Ecdysozoa</taxon>
        <taxon>Arthropoda</taxon>
        <taxon>Chelicerata</taxon>
        <taxon>Arachnida</taxon>
        <taxon>Araneae</taxon>
        <taxon>Araneomorphae</taxon>
        <taxon>Entelegynae</taxon>
        <taxon>Eresoidea</taxon>
        <taxon>Eresidae</taxon>
        <taxon>Stegodyphus</taxon>
    </lineage>
</organism>
<dbReference type="EMBL" id="KK117256">
    <property type="protein sequence ID" value="KFM69953.1"/>
    <property type="molecule type" value="Genomic_DNA"/>
</dbReference>
<dbReference type="OrthoDB" id="10051804at2759"/>
<dbReference type="PANTHER" id="PTHR33964">
    <property type="entry name" value="RE45066P-RELATED"/>
    <property type="match status" value="1"/>
</dbReference>
<dbReference type="Proteomes" id="UP000054359">
    <property type="component" value="Unassembled WGS sequence"/>
</dbReference>
<sequence>MRRVHSFRLLSESLIVISLKTESLSYFFALYNDREEMFHLIIFVIGLPGFLHSQAIGNSQKGGFPDYAVLGPGPVLPESSPQSRGEKCGTILLDECLKDLQMFLRLTHLPFTSKNNELDELCSQAIHGYNCSADATTSNCLKEKDSEIVPLFIDMAQYTFLMLCGNGYDSRGYLEEAFLEHSECILEHKSDMECCAQETRLPDLPILRILEQSSKSLPERQILACCPVARYMKCATEVVNRYCGAAA</sequence>
<keyword evidence="2" id="KW-1185">Reference proteome</keyword>
<proteinExistence type="predicted"/>
<gene>
    <name evidence="1" type="ORF">X975_05118</name>
</gene>
<accession>A0A087TXW4</accession>
<dbReference type="AlphaFoldDB" id="A0A087TXW4"/>
<protein>
    <submittedName>
        <fullName evidence="1">Uncharacterized protein</fullName>
    </submittedName>
</protein>
<dbReference type="PANTHER" id="PTHR33964:SF1">
    <property type="entry name" value="RE45066P"/>
    <property type="match status" value="1"/>
</dbReference>
<reference evidence="1 2" key="1">
    <citation type="submission" date="2013-11" db="EMBL/GenBank/DDBJ databases">
        <title>Genome sequencing of Stegodyphus mimosarum.</title>
        <authorList>
            <person name="Bechsgaard J."/>
        </authorList>
    </citation>
    <scope>NUCLEOTIDE SEQUENCE [LARGE SCALE GENOMIC DNA]</scope>
</reference>